<dbReference type="EMBL" id="WJJP01000135">
    <property type="protein sequence ID" value="MBD3323802.1"/>
    <property type="molecule type" value="Genomic_DNA"/>
</dbReference>
<evidence type="ECO:0000256" key="6">
    <source>
        <dbReference type="ARBA" id="ARBA00021623"/>
    </source>
</evidence>
<keyword evidence="11 15" id="KW-0067">ATP-binding</keyword>
<evidence type="ECO:0000256" key="5">
    <source>
        <dbReference type="ARBA" id="ARBA00011996"/>
    </source>
</evidence>
<dbReference type="Gene3D" id="3.20.20.60">
    <property type="entry name" value="Phosphoenolpyruvate-binding domains"/>
    <property type="match status" value="1"/>
</dbReference>
<organism evidence="19 20">
    <name type="scientific">candidate division KSB3 bacterium</name>
    <dbReference type="NCBI Taxonomy" id="2044937"/>
    <lineage>
        <taxon>Bacteria</taxon>
        <taxon>candidate division KSB3</taxon>
    </lineage>
</organism>
<keyword evidence="9 15" id="KW-0547">Nucleotide-binding</keyword>
<dbReference type="SUPFAM" id="SSF52009">
    <property type="entry name" value="Phosphohistidine domain"/>
    <property type="match status" value="1"/>
</dbReference>
<dbReference type="PIRSF" id="PIRSF000854">
    <property type="entry name" value="PEP_synthase"/>
    <property type="match status" value="1"/>
</dbReference>
<feature type="domain" description="PEP-utilising enzyme mobile" evidence="16">
    <location>
        <begin position="387"/>
        <end position="456"/>
    </location>
</feature>
<evidence type="ECO:0000256" key="10">
    <source>
        <dbReference type="ARBA" id="ARBA00022777"/>
    </source>
</evidence>
<dbReference type="FunFam" id="3.30.470.20:FF:000017">
    <property type="entry name" value="Phosphoenolpyruvate synthase"/>
    <property type="match status" value="1"/>
</dbReference>
<feature type="domain" description="PEP-utilising enzyme C-terminal" evidence="18">
    <location>
        <begin position="474"/>
        <end position="787"/>
    </location>
</feature>
<keyword evidence="12 15" id="KW-0460">Magnesium</keyword>
<evidence type="ECO:0000313" key="19">
    <source>
        <dbReference type="EMBL" id="MBD3323802.1"/>
    </source>
</evidence>
<dbReference type="SUPFAM" id="SSF56059">
    <property type="entry name" value="Glutathione synthetase ATP-binding domain-like"/>
    <property type="match status" value="1"/>
</dbReference>
<reference evidence="19" key="1">
    <citation type="submission" date="2019-11" db="EMBL/GenBank/DDBJ databases">
        <title>Microbial mats filling the niche in hypersaline microbial mats.</title>
        <authorList>
            <person name="Wong H.L."/>
            <person name="Macleod F.I."/>
            <person name="White R.A. III"/>
            <person name="Burns B.P."/>
        </authorList>
    </citation>
    <scope>NUCLEOTIDE SEQUENCE</scope>
    <source>
        <strain evidence="19">Rbin_158</strain>
    </source>
</reference>
<keyword evidence="10 15" id="KW-0418">Kinase</keyword>
<comment type="catalytic activity">
    <reaction evidence="14 15">
        <text>pyruvate + ATP + H2O = phosphoenolpyruvate + AMP + phosphate + 2 H(+)</text>
        <dbReference type="Rhea" id="RHEA:11364"/>
        <dbReference type="ChEBI" id="CHEBI:15361"/>
        <dbReference type="ChEBI" id="CHEBI:15377"/>
        <dbReference type="ChEBI" id="CHEBI:15378"/>
        <dbReference type="ChEBI" id="CHEBI:30616"/>
        <dbReference type="ChEBI" id="CHEBI:43474"/>
        <dbReference type="ChEBI" id="CHEBI:58702"/>
        <dbReference type="ChEBI" id="CHEBI:456215"/>
        <dbReference type="EC" id="2.7.9.2"/>
    </reaction>
</comment>
<protein>
    <recommendedName>
        <fullName evidence="6 15">Phosphoenolpyruvate synthase</fullName>
        <shortName evidence="15">PEP synthase</shortName>
        <ecNumber evidence="5 15">2.7.9.2</ecNumber>
    </recommendedName>
    <alternativeName>
        <fullName evidence="13 15">Pyruvate, water dikinase</fullName>
    </alternativeName>
</protein>
<dbReference type="InterPro" id="IPR013815">
    <property type="entry name" value="ATP_grasp_subdomain_1"/>
</dbReference>
<dbReference type="Gene3D" id="3.30.1490.20">
    <property type="entry name" value="ATP-grasp fold, A domain"/>
    <property type="match status" value="1"/>
</dbReference>
<evidence type="ECO:0000259" key="17">
    <source>
        <dbReference type="Pfam" id="PF01326"/>
    </source>
</evidence>
<evidence type="ECO:0000256" key="9">
    <source>
        <dbReference type="ARBA" id="ARBA00022741"/>
    </source>
</evidence>
<evidence type="ECO:0000259" key="18">
    <source>
        <dbReference type="Pfam" id="PF02896"/>
    </source>
</evidence>
<dbReference type="GO" id="GO:0008986">
    <property type="term" value="F:pyruvate, water dikinase activity"/>
    <property type="evidence" value="ECO:0007669"/>
    <property type="project" value="UniProtKB-EC"/>
</dbReference>
<evidence type="ECO:0000259" key="16">
    <source>
        <dbReference type="Pfam" id="PF00391"/>
    </source>
</evidence>
<comment type="pathway">
    <text evidence="3 15">Carbohydrate biosynthesis; gluconeogenesis.</text>
</comment>
<dbReference type="InterPro" id="IPR008279">
    <property type="entry name" value="PEP-util_enz_mobile_dom"/>
</dbReference>
<dbReference type="PROSITE" id="PS00742">
    <property type="entry name" value="PEP_ENZYMES_2"/>
    <property type="match status" value="1"/>
</dbReference>
<dbReference type="NCBIfam" id="NF005057">
    <property type="entry name" value="PRK06464.1"/>
    <property type="match status" value="1"/>
</dbReference>
<evidence type="ECO:0000256" key="13">
    <source>
        <dbReference type="ARBA" id="ARBA00033470"/>
    </source>
</evidence>
<dbReference type="Pfam" id="PF01326">
    <property type="entry name" value="PPDK_N"/>
    <property type="match status" value="1"/>
</dbReference>
<dbReference type="Gene3D" id="3.30.470.20">
    <property type="entry name" value="ATP-grasp fold, B domain"/>
    <property type="match status" value="1"/>
</dbReference>
<evidence type="ECO:0000256" key="2">
    <source>
        <dbReference type="ARBA" id="ARBA00002988"/>
    </source>
</evidence>
<evidence type="ECO:0000256" key="15">
    <source>
        <dbReference type="PIRNR" id="PIRNR000854"/>
    </source>
</evidence>
<evidence type="ECO:0000256" key="11">
    <source>
        <dbReference type="ARBA" id="ARBA00022840"/>
    </source>
</evidence>
<comment type="caution">
    <text evidence="19">The sequence shown here is derived from an EMBL/GenBank/DDBJ whole genome shotgun (WGS) entry which is preliminary data.</text>
</comment>
<dbReference type="Gene3D" id="3.50.30.10">
    <property type="entry name" value="Phosphohistidine domain"/>
    <property type="match status" value="1"/>
</dbReference>
<dbReference type="GO" id="GO:0046872">
    <property type="term" value="F:metal ion binding"/>
    <property type="evidence" value="ECO:0007669"/>
    <property type="project" value="UniProtKB-KW"/>
</dbReference>
<dbReference type="GO" id="GO:0005524">
    <property type="term" value="F:ATP binding"/>
    <property type="evidence" value="ECO:0007669"/>
    <property type="project" value="UniProtKB-KW"/>
</dbReference>
<dbReference type="InterPro" id="IPR040442">
    <property type="entry name" value="Pyrv_kinase-like_dom_sf"/>
</dbReference>
<dbReference type="InterPro" id="IPR015813">
    <property type="entry name" value="Pyrv/PenolPyrv_kinase-like_dom"/>
</dbReference>
<evidence type="ECO:0000256" key="7">
    <source>
        <dbReference type="ARBA" id="ARBA00022679"/>
    </source>
</evidence>
<evidence type="ECO:0000313" key="20">
    <source>
        <dbReference type="Proteomes" id="UP000649604"/>
    </source>
</evidence>
<dbReference type="InterPro" id="IPR036637">
    <property type="entry name" value="Phosphohistidine_dom_sf"/>
</dbReference>
<dbReference type="Pfam" id="PF02896">
    <property type="entry name" value="PEP-utilizers_C"/>
    <property type="match status" value="1"/>
</dbReference>
<dbReference type="InterPro" id="IPR023151">
    <property type="entry name" value="PEP_util_CS"/>
</dbReference>
<dbReference type="Proteomes" id="UP000649604">
    <property type="component" value="Unassembled WGS sequence"/>
</dbReference>
<evidence type="ECO:0000256" key="14">
    <source>
        <dbReference type="ARBA" id="ARBA00047700"/>
    </source>
</evidence>
<dbReference type="PROSITE" id="PS00370">
    <property type="entry name" value="PEP_ENZYMES_PHOS_SITE"/>
    <property type="match status" value="1"/>
</dbReference>
<dbReference type="PANTHER" id="PTHR43030">
    <property type="entry name" value="PHOSPHOENOLPYRUVATE SYNTHASE"/>
    <property type="match status" value="1"/>
</dbReference>
<comment type="cofactor">
    <cofactor evidence="1 15">
        <name>Mg(2+)</name>
        <dbReference type="ChEBI" id="CHEBI:18420"/>
    </cofactor>
</comment>
<sequence length="796" mass="89092">MKQTTYIRWLDELDSSDVALVGGKNASLGEMIQELQQEDIRVPAGFATTADAYWTFLDENDMKEKMVTALDEFRQGDKSLEQTGKAIRRLFMQSQFPDEIAEAIRTAYQELCERTDTDEVDVAVRSSATAEDLPETSFAGQQETFLNITGDDELLDACRKCYASLFTNRAISYREEQGFDHMDVALSVGVQRMVRSDKSGSGVMFTIDTETGFPDLVVINAAWGLGENVVQGTVTPDEYKVFKPLLNDLSLSPIIGKTLGAKEKKMVYASDGSEPIKNVETSQTERRSFVLSEDEILTLGRWAGRIEQHYEKPMDIEWAKDGETGELFIVQARPETVQSQKQTGLFKTYTLKEQGEQLVSGVAIGEAIAAANACIIKRADEIDQFVDGSILVTGMTDPDWVPIMKRAAGIVTDHGGRTSHAAIVSRELGIPAIVGTDTATDVIHDRQEITLSCAEGDQGYVYEGILDFEASEIDVKTLPETRTEIMMNIASPPAAFRWWQLPCEGIGLARMEFIINNIIKIHPMALVHFDEVEDRQVRQQIEEMTRNYSEKREYFIENLARGIATIAASQYPDPVIVRMSDFKTNEYANLIGGEQFEPDEENPMLGFRGASRYYSERYHDGFALECLAIKRVRDEMGLTNVRIMIPFCRTLEEADKVLYVLDDNGLKQGQNDLEVYVMIEIPSNIVLAKEFANRFDGFSIGSNDLTQLVLGVDRDSEELTTLFDERDEAVKRMIQNLIEVAHEAETKVGICGQAPSDYPEFAEFLVKAGIDSISLNPDSVVEVLQHVGDVERGYVR</sequence>
<proteinExistence type="inferred from homology"/>
<accession>A0A9D5Q521</accession>
<dbReference type="EC" id="2.7.9.2" evidence="5 15"/>
<comment type="similarity">
    <text evidence="4 15">Belongs to the PEP-utilizing enzyme family.</text>
</comment>
<dbReference type="InterPro" id="IPR002192">
    <property type="entry name" value="PPDK_AMP/ATP-bd"/>
</dbReference>
<dbReference type="AlphaFoldDB" id="A0A9D5Q521"/>
<keyword evidence="7 15" id="KW-0808">Transferase</keyword>
<evidence type="ECO:0000256" key="8">
    <source>
        <dbReference type="ARBA" id="ARBA00022723"/>
    </source>
</evidence>
<dbReference type="PANTHER" id="PTHR43030:SF1">
    <property type="entry name" value="PHOSPHOENOLPYRUVATE SYNTHASE"/>
    <property type="match status" value="1"/>
</dbReference>
<dbReference type="InterPro" id="IPR006319">
    <property type="entry name" value="PEP_synth"/>
</dbReference>
<feature type="domain" description="Pyruvate phosphate dikinase AMP/ATP-binding" evidence="17">
    <location>
        <begin position="19"/>
        <end position="343"/>
    </location>
</feature>
<dbReference type="NCBIfam" id="TIGR01418">
    <property type="entry name" value="PEP_synth"/>
    <property type="match status" value="1"/>
</dbReference>
<keyword evidence="8 15" id="KW-0479">Metal-binding</keyword>
<dbReference type="SUPFAM" id="SSF51621">
    <property type="entry name" value="Phosphoenolpyruvate/pyruvate domain"/>
    <property type="match status" value="1"/>
</dbReference>
<dbReference type="Pfam" id="PF00391">
    <property type="entry name" value="PEP-utilizers"/>
    <property type="match status" value="1"/>
</dbReference>
<comment type="function">
    <text evidence="2 15">Catalyzes the phosphorylation of pyruvate to phosphoenolpyruvate.</text>
</comment>
<gene>
    <name evidence="19" type="primary">ppsA</name>
    <name evidence="19" type="ORF">GF339_04405</name>
</gene>
<evidence type="ECO:0000256" key="12">
    <source>
        <dbReference type="ARBA" id="ARBA00022842"/>
    </source>
</evidence>
<name>A0A9D5Q521_9BACT</name>
<dbReference type="InterPro" id="IPR018274">
    <property type="entry name" value="PEP_util_AS"/>
</dbReference>
<evidence type="ECO:0000256" key="3">
    <source>
        <dbReference type="ARBA" id="ARBA00004742"/>
    </source>
</evidence>
<evidence type="ECO:0000256" key="4">
    <source>
        <dbReference type="ARBA" id="ARBA00007837"/>
    </source>
</evidence>
<dbReference type="InterPro" id="IPR000121">
    <property type="entry name" value="PEP_util_C"/>
</dbReference>
<dbReference type="FunFam" id="3.30.1490.20:FF:000010">
    <property type="entry name" value="Phosphoenolpyruvate synthase"/>
    <property type="match status" value="1"/>
</dbReference>
<evidence type="ECO:0000256" key="1">
    <source>
        <dbReference type="ARBA" id="ARBA00001946"/>
    </source>
</evidence>